<evidence type="ECO:0000256" key="15">
    <source>
        <dbReference type="PROSITE-ProRule" id="PRU00560"/>
    </source>
</evidence>
<dbReference type="SUPFAM" id="SSF52980">
    <property type="entry name" value="Restriction endonuclease-like"/>
    <property type="match status" value="1"/>
</dbReference>
<dbReference type="Pfam" id="PF12705">
    <property type="entry name" value="PDDEXK_1"/>
    <property type="match status" value="1"/>
</dbReference>
<dbReference type="Gene3D" id="3.40.50.300">
    <property type="entry name" value="P-loop containing nucleotide triphosphate hydrolases"/>
    <property type="match status" value="3"/>
</dbReference>
<dbReference type="GO" id="GO:0033202">
    <property type="term" value="C:DNA helicase complex"/>
    <property type="evidence" value="ECO:0007669"/>
    <property type="project" value="TreeGrafter"/>
</dbReference>
<feature type="binding site" evidence="15">
    <location>
        <begin position="40"/>
        <end position="47"/>
    </location>
    <ligand>
        <name>ATP</name>
        <dbReference type="ChEBI" id="CHEBI:30616"/>
    </ligand>
</feature>
<keyword evidence="9" id="KW-0238">DNA-binding</keyword>
<dbReference type="InterPro" id="IPR038726">
    <property type="entry name" value="PDDEXK_AddAB-type"/>
</dbReference>
<dbReference type="InterPro" id="IPR027417">
    <property type="entry name" value="P-loop_NTPase"/>
</dbReference>
<dbReference type="EC" id="5.6.2.4" evidence="13"/>
<keyword evidence="8 15" id="KW-0067">ATP-binding</keyword>
<dbReference type="GO" id="GO:0005524">
    <property type="term" value="F:ATP binding"/>
    <property type="evidence" value="ECO:0007669"/>
    <property type="project" value="UniProtKB-UniRule"/>
</dbReference>
<evidence type="ECO:0000256" key="2">
    <source>
        <dbReference type="ARBA" id="ARBA00022722"/>
    </source>
</evidence>
<keyword evidence="5 15" id="KW-0378">Hydrolase</keyword>
<evidence type="ECO:0000256" key="8">
    <source>
        <dbReference type="ARBA" id="ARBA00022840"/>
    </source>
</evidence>
<evidence type="ECO:0000256" key="7">
    <source>
        <dbReference type="ARBA" id="ARBA00022839"/>
    </source>
</evidence>
<evidence type="ECO:0000256" key="4">
    <source>
        <dbReference type="ARBA" id="ARBA00022763"/>
    </source>
</evidence>
<proteinExistence type="inferred from homology"/>
<dbReference type="InterPro" id="IPR014017">
    <property type="entry name" value="DNA_helicase_UvrD-like_C"/>
</dbReference>
<evidence type="ECO:0000256" key="1">
    <source>
        <dbReference type="ARBA" id="ARBA00009922"/>
    </source>
</evidence>
<dbReference type="InterPro" id="IPR011335">
    <property type="entry name" value="Restrct_endonuc-II-like"/>
</dbReference>
<evidence type="ECO:0000259" key="16">
    <source>
        <dbReference type="PROSITE" id="PS51198"/>
    </source>
</evidence>
<dbReference type="GO" id="GO:0005829">
    <property type="term" value="C:cytosol"/>
    <property type="evidence" value="ECO:0007669"/>
    <property type="project" value="TreeGrafter"/>
</dbReference>
<comment type="similarity">
    <text evidence="1">Belongs to the helicase family. UvrD subfamily.</text>
</comment>
<dbReference type="PANTHER" id="PTHR11070:SF55">
    <property type="entry name" value="DNA 3'-5' HELICASE"/>
    <property type="match status" value="1"/>
</dbReference>
<dbReference type="GO" id="GO:0000725">
    <property type="term" value="P:recombinational repair"/>
    <property type="evidence" value="ECO:0007669"/>
    <property type="project" value="TreeGrafter"/>
</dbReference>
<feature type="domain" description="UvrD-like helicase C-terminal" evidence="17">
    <location>
        <begin position="355"/>
        <end position="683"/>
    </location>
</feature>
<dbReference type="Gene3D" id="1.10.10.160">
    <property type="match status" value="1"/>
</dbReference>
<dbReference type="SUPFAM" id="SSF52540">
    <property type="entry name" value="P-loop containing nucleoside triphosphate hydrolases"/>
    <property type="match status" value="1"/>
</dbReference>
<keyword evidence="7" id="KW-0269">Exonuclease</keyword>
<dbReference type="Pfam" id="PF00580">
    <property type="entry name" value="UvrD-helicase"/>
    <property type="match status" value="1"/>
</dbReference>
<organism evidence="18 19">
    <name type="scientific">Glutamicibacter soli</name>
    <dbReference type="NCBI Taxonomy" id="453836"/>
    <lineage>
        <taxon>Bacteria</taxon>
        <taxon>Bacillati</taxon>
        <taxon>Actinomycetota</taxon>
        <taxon>Actinomycetes</taxon>
        <taxon>Micrococcales</taxon>
        <taxon>Micrococcaceae</taxon>
        <taxon>Glutamicibacter</taxon>
    </lineage>
</organism>
<evidence type="ECO:0000313" key="18">
    <source>
        <dbReference type="EMBL" id="RBM04264.1"/>
    </source>
</evidence>
<comment type="caution">
    <text evidence="18">The sequence shown here is derived from an EMBL/GenBank/DDBJ whole genome shotgun (WGS) entry which is preliminary data.</text>
</comment>
<dbReference type="Proteomes" id="UP000252167">
    <property type="component" value="Unassembled WGS sequence"/>
</dbReference>
<keyword evidence="6 15" id="KW-0347">Helicase</keyword>
<dbReference type="Pfam" id="PF13361">
    <property type="entry name" value="UvrD_C"/>
    <property type="match status" value="1"/>
</dbReference>
<dbReference type="GO" id="GO:0004527">
    <property type="term" value="F:exonuclease activity"/>
    <property type="evidence" value="ECO:0007669"/>
    <property type="project" value="UniProtKB-KW"/>
</dbReference>
<dbReference type="GO" id="GO:0003677">
    <property type="term" value="F:DNA binding"/>
    <property type="evidence" value="ECO:0007669"/>
    <property type="project" value="UniProtKB-KW"/>
</dbReference>
<evidence type="ECO:0000313" key="19">
    <source>
        <dbReference type="Proteomes" id="UP000252167"/>
    </source>
</evidence>
<evidence type="ECO:0000256" key="10">
    <source>
        <dbReference type="ARBA" id="ARBA00023204"/>
    </source>
</evidence>
<dbReference type="EMBL" id="POAF01000001">
    <property type="protein sequence ID" value="RBM04264.1"/>
    <property type="molecule type" value="Genomic_DNA"/>
</dbReference>
<feature type="domain" description="UvrD-like helicase ATP-binding" evidence="16">
    <location>
        <begin position="19"/>
        <end position="354"/>
    </location>
</feature>
<dbReference type="InterPro" id="IPR014016">
    <property type="entry name" value="UvrD-like_ATP-bd"/>
</dbReference>
<dbReference type="GO" id="GO:0043138">
    <property type="term" value="F:3'-5' DNA helicase activity"/>
    <property type="evidence" value="ECO:0007669"/>
    <property type="project" value="UniProtKB-EC"/>
</dbReference>
<name>A0A365YQP3_9MICC</name>
<protein>
    <recommendedName>
        <fullName evidence="13">DNA 3'-5' helicase</fullName>
        <ecNumber evidence="13">5.6.2.4</ecNumber>
    </recommendedName>
</protein>
<evidence type="ECO:0000256" key="6">
    <source>
        <dbReference type="ARBA" id="ARBA00022806"/>
    </source>
</evidence>
<comment type="catalytic activity">
    <reaction evidence="12">
        <text>Couples ATP hydrolysis with the unwinding of duplex DNA by translocating in the 3'-5' direction.</text>
        <dbReference type="EC" id="5.6.2.4"/>
    </reaction>
</comment>
<evidence type="ECO:0000256" key="14">
    <source>
        <dbReference type="ARBA" id="ARBA00048988"/>
    </source>
</evidence>
<sequence length="1114" mass="122570">MSMIKYTPQELSEALGEKFPPTKQQAQIISAPLEPMLVIAGAGSGKTKTMADKVVWLVANQLVRPEEILGVTFTRKAAGELSVRIRAKIAQLVATGLLSEETTRDFLDPAVSTYHSYANTLVQDHGLRLGLEEDTVLLGAAQSWQLAHTVLESYTGDYRHLNSATSTLIDAIVSFSSEAAEHLLTAPEAHGWIDDLVARLRTLPMDPEKNKAPTQAALKLIDKLASRATIAQLAEDYAAQKKKLGVMDYGDLVAHAATIAQQVPAAALAERTTHKVVLLDEFQDTSHAQMVLFSELYGQGHPVTAVGDPNQSIYGFRGASAGQLFRFPEKFPIHRPNGRELAHVNHLTIAWRNTVNVLEAANAITGGGAQQSTGPVAVKPLEPSAFALPGRVVLNRCATVRQEAEAIADLIQGEGFVAADGTVLTSAVLSRNRGQLASMAEVLDERGIAYQFVGLSGLLSTPELTDLVACLHVLVDPLRSDKLMRLLAGARWRLGPADLTAFADWSRQLERRRARGLNPQEIQNETGTESEPALEAVRAELNDGASLVEALDYLPPEHWTSGDGRQLSAEGRARLVRLREELAGLRLLANDDLDTLIREVERSMNLDIEVAARPWVDRDKSRANLDAFADVVREYCRNAPRVELAGFLMWLEQAAEKEKGLPLPGEDADPKAVQLLTVHASKGLEWDTVAVMSMNDGVFPGSKSDRWTSGDKAVPWPLRGDARDLPQWDTDQSSLKELLEAESMFTSDVEDHHIAEERRLAYVAVTRAKTLLICSSSIWTNSRTKPTDPSLFFSALMPLAEGEHPRAEIGVWVKDEDAPEQNPSRMTPLEADWPYDPLAGPEIRGGVAKSPHPYSRREVLQELADDVLSPGTGREISTDVGRAWAEEARRLLAQREFLANRERGIEAPEHVRASLFVELAEDPVEVLENLRRPVPRRPGLAARRGTAFHAWIEEYYEKTSMLDLGDIMEPADSYLDDALDLATMKEAFLASEWAQLQPAYVEVPLETRVGPVAVRGRIDAVFRLEDGTWLMLDWKTGRVPSGKDLKSKLVQLAVYRLGWSRLHGIPLDQIKAAFYYVAAGVTIHAEHLSGEQELEEMITTAFEQLEEGEPAGTP</sequence>
<dbReference type="Gene3D" id="1.10.486.10">
    <property type="entry name" value="PCRA, domain 4"/>
    <property type="match status" value="1"/>
</dbReference>
<dbReference type="PROSITE" id="PS51198">
    <property type="entry name" value="UVRD_HELICASE_ATP_BIND"/>
    <property type="match status" value="1"/>
</dbReference>
<accession>A0A365YQP3</accession>
<evidence type="ECO:0000256" key="13">
    <source>
        <dbReference type="ARBA" id="ARBA00034808"/>
    </source>
</evidence>
<reference evidence="18 19" key="1">
    <citation type="submission" date="2018-01" db="EMBL/GenBank/DDBJ databases">
        <title>Glutamicibacter soli strain NHPC-3 Whole genome sequence and assembly.</title>
        <authorList>
            <person name="Choudhury P."/>
            <person name="Gupta D."/>
            <person name="Sengupta K."/>
            <person name="Jawed A."/>
            <person name="Sultana N."/>
            <person name="Saha P."/>
        </authorList>
    </citation>
    <scope>NUCLEOTIDE SEQUENCE [LARGE SCALE GENOMIC DNA]</scope>
    <source>
        <strain evidence="18 19">NHPC-3</strain>
    </source>
</reference>
<keyword evidence="2" id="KW-0540">Nuclease</keyword>
<evidence type="ECO:0000256" key="11">
    <source>
        <dbReference type="ARBA" id="ARBA00023235"/>
    </source>
</evidence>
<keyword evidence="11" id="KW-0413">Isomerase</keyword>
<keyword evidence="10" id="KW-0234">DNA repair</keyword>
<dbReference type="InterPro" id="IPR011604">
    <property type="entry name" value="PDDEXK-like_dom_sf"/>
</dbReference>
<dbReference type="PROSITE" id="PS51217">
    <property type="entry name" value="UVRD_HELICASE_CTER"/>
    <property type="match status" value="1"/>
</dbReference>
<comment type="catalytic activity">
    <reaction evidence="14">
        <text>ATP + H2O = ADP + phosphate + H(+)</text>
        <dbReference type="Rhea" id="RHEA:13065"/>
        <dbReference type="ChEBI" id="CHEBI:15377"/>
        <dbReference type="ChEBI" id="CHEBI:15378"/>
        <dbReference type="ChEBI" id="CHEBI:30616"/>
        <dbReference type="ChEBI" id="CHEBI:43474"/>
        <dbReference type="ChEBI" id="CHEBI:456216"/>
        <dbReference type="EC" id="5.6.2.4"/>
    </reaction>
</comment>
<dbReference type="PANTHER" id="PTHR11070">
    <property type="entry name" value="UVRD / RECB / PCRA DNA HELICASE FAMILY MEMBER"/>
    <property type="match status" value="1"/>
</dbReference>
<dbReference type="CDD" id="cd17932">
    <property type="entry name" value="DEXQc_UvrD"/>
    <property type="match status" value="1"/>
</dbReference>
<evidence type="ECO:0000256" key="5">
    <source>
        <dbReference type="ARBA" id="ARBA00022801"/>
    </source>
</evidence>
<keyword evidence="3 15" id="KW-0547">Nucleotide-binding</keyword>
<evidence type="ECO:0000256" key="12">
    <source>
        <dbReference type="ARBA" id="ARBA00034617"/>
    </source>
</evidence>
<evidence type="ECO:0000256" key="9">
    <source>
        <dbReference type="ARBA" id="ARBA00023125"/>
    </source>
</evidence>
<dbReference type="InterPro" id="IPR013986">
    <property type="entry name" value="DExx_box_DNA_helicase_dom_sf"/>
</dbReference>
<evidence type="ECO:0000256" key="3">
    <source>
        <dbReference type="ARBA" id="ARBA00022741"/>
    </source>
</evidence>
<dbReference type="AlphaFoldDB" id="A0A365YQP3"/>
<dbReference type="InterPro" id="IPR000212">
    <property type="entry name" value="DNA_helicase_UvrD/REP"/>
</dbReference>
<keyword evidence="4" id="KW-0227">DNA damage</keyword>
<dbReference type="RefSeq" id="WP_113606488.1">
    <property type="nucleotide sequence ID" value="NZ_POAF01000001.1"/>
</dbReference>
<gene>
    <name evidence="18" type="ORF">C1H84_03015</name>
</gene>
<dbReference type="Gene3D" id="3.90.320.10">
    <property type="match status" value="1"/>
</dbReference>
<keyword evidence="19" id="KW-1185">Reference proteome</keyword>
<evidence type="ECO:0000259" key="17">
    <source>
        <dbReference type="PROSITE" id="PS51217"/>
    </source>
</evidence>